<accession>A0ACC0K266</accession>
<sequence length="597" mass="67562">MARELLLALACACAVAAAAAARYGDYAAVKMPQYGDYDAPAAASDDYRDHSPDAPASLDYKYEEHSDKIEKTLTNDVEEEDAWNKPPKKIRKHKSVNDGDQVALNKYKLDEVAPKFKTNYRNKNRDRYRSKSKVTAEEFPNRRLNPDHSTEEENQKLEFDDEDSEVHPEDFQEDNKSIEHEKSKFVRREIRKKSRRKPRDRPIIDTRMKADAGSEDEESILSDVRDIQKTLKGKESVYPDVEERPWVPLSPGLGVRAKPRVRAHGEDDEDVPRVVLPPPKAPQPPPNLNAYSEYADYYDMQRVQNIKNKLPPLLHRTKARVMEPTTTETYSSSWQPRKIFNRRKDIQPENTANFFEEITTTSTRITTTTAPETRPQVSTTPYTTTSTVTPVPIAANVPLEMSLAEKSRLSILRKSQKKESFREDSRTKPPVLLQVAERMHTVVMVEPKKADDPWIKAYTNDEDSPEIIAQVKRIMKRKLIANAKSVRDLTDNWDDVICEYVDISQLKTVVSAAVSVASSSAASPRAAERGLQALLSRRSQPQASAPAPAPAAASASVPAPPLLPSGTVDQRLETQWHQFLLTNDTFRLQATMHKILI</sequence>
<organism evidence="1 2">
    <name type="scientific">Choristoneura fumiferana</name>
    <name type="common">Spruce budworm moth</name>
    <name type="synonym">Archips fumiferana</name>
    <dbReference type="NCBI Taxonomy" id="7141"/>
    <lineage>
        <taxon>Eukaryota</taxon>
        <taxon>Metazoa</taxon>
        <taxon>Ecdysozoa</taxon>
        <taxon>Arthropoda</taxon>
        <taxon>Hexapoda</taxon>
        <taxon>Insecta</taxon>
        <taxon>Pterygota</taxon>
        <taxon>Neoptera</taxon>
        <taxon>Endopterygota</taxon>
        <taxon>Lepidoptera</taxon>
        <taxon>Glossata</taxon>
        <taxon>Ditrysia</taxon>
        <taxon>Tortricoidea</taxon>
        <taxon>Tortricidae</taxon>
        <taxon>Tortricinae</taxon>
        <taxon>Choristoneura</taxon>
    </lineage>
</organism>
<keyword evidence="2" id="KW-1185">Reference proteome</keyword>
<dbReference type="EMBL" id="CM046131">
    <property type="protein sequence ID" value="KAI8430473.1"/>
    <property type="molecule type" value="Genomic_DNA"/>
</dbReference>
<comment type="caution">
    <text evidence="1">The sequence shown here is derived from an EMBL/GenBank/DDBJ whole genome shotgun (WGS) entry which is preliminary data.</text>
</comment>
<gene>
    <name evidence="1" type="ORF">MSG28_000734</name>
</gene>
<reference evidence="1 2" key="1">
    <citation type="journal article" date="2022" name="Genome Biol. Evol.">
        <title>The Spruce Budworm Genome: Reconstructing the Evolutionary History of Antifreeze Proteins.</title>
        <authorList>
            <person name="Beliveau C."/>
            <person name="Gagne P."/>
            <person name="Picq S."/>
            <person name="Vernygora O."/>
            <person name="Keeling C.I."/>
            <person name="Pinkney K."/>
            <person name="Doucet D."/>
            <person name="Wen F."/>
            <person name="Johnston J.S."/>
            <person name="Maaroufi H."/>
            <person name="Boyle B."/>
            <person name="Laroche J."/>
            <person name="Dewar K."/>
            <person name="Juretic N."/>
            <person name="Blackburn G."/>
            <person name="Nisole A."/>
            <person name="Brunet B."/>
            <person name="Brandao M."/>
            <person name="Lumley L."/>
            <person name="Duan J."/>
            <person name="Quan G."/>
            <person name="Lucarotti C.J."/>
            <person name="Roe A.D."/>
            <person name="Sperling F.A.H."/>
            <person name="Levesque R.C."/>
            <person name="Cusson M."/>
        </authorList>
    </citation>
    <scope>NUCLEOTIDE SEQUENCE [LARGE SCALE GENOMIC DNA]</scope>
    <source>
        <strain evidence="1">Glfc:IPQL:Cfum</strain>
    </source>
</reference>
<proteinExistence type="predicted"/>
<evidence type="ECO:0000313" key="1">
    <source>
        <dbReference type="EMBL" id="KAI8430473.1"/>
    </source>
</evidence>
<evidence type="ECO:0000313" key="2">
    <source>
        <dbReference type="Proteomes" id="UP001064048"/>
    </source>
</evidence>
<dbReference type="Proteomes" id="UP001064048">
    <property type="component" value="Chromosome Z"/>
</dbReference>
<name>A0ACC0K266_CHOFU</name>
<protein>
    <submittedName>
        <fullName evidence="1">Uncharacterized protein</fullName>
    </submittedName>
</protein>